<organism evidence="1 2">
    <name type="scientific">Propionibacterium ruminifibrarum</name>
    <dbReference type="NCBI Taxonomy" id="1962131"/>
    <lineage>
        <taxon>Bacteria</taxon>
        <taxon>Bacillati</taxon>
        <taxon>Actinomycetota</taxon>
        <taxon>Actinomycetes</taxon>
        <taxon>Propionibacteriales</taxon>
        <taxon>Propionibacteriaceae</taxon>
        <taxon>Propionibacterium</taxon>
    </lineage>
</organism>
<name>A0A375I038_9ACTN</name>
<dbReference type="AlphaFoldDB" id="A0A375I038"/>
<dbReference type="RefSeq" id="WP_119714628.1">
    <property type="nucleotide sequence ID" value="NZ_OMOH01000001.1"/>
</dbReference>
<protein>
    <submittedName>
        <fullName evidence="1">Uncharacterized protein</fullName>
    </submittedName>
</protein>
<sequence length="126" mass="13558">MSGVPDHAAGVPAPADWPARVAAPGSARMRRDAVAFLLDHCPPEFMAHPQLRRRPLLLARLAADHVDNQLRATRRALAQTQADPEQNAGPGILDDAVTVLRREETRLIEASHSVALVGQALRAGAR</sequence>
<keyword evidence="2" id="KW-1185">Reference proteome</keyword>
<evidence type="ECO:0000313" key="1">
    <source>
        <dbReference type="EMBL" id="SPF67374.1"/>
    </source>
</evidence>
<dbReference type="Proteomes" id="UP000265962">
    <property type="component" value="Unassembled WGS sequence"/>
</dbReference>
<proteinExistence type="predicted"/>
<gene>
    <name evidence="1" type="ORF">PROPJV5_0390</name>
</gene>
<dbReference type="EMBL" id="OMOH01000001">
    <property type="protein sequence ID" value="SPF67374.1"/>
    <property type="molecule type" value="Genomic_DNA"/>
</dbReference>
<evidence type="ECO:0000313" key="2">
    <source>
        <dbReference type="Proteomes" id="UP000265962"/>
    </source>
</evidence>
<dbReference type="OrthoDB" id="4244911at2"/>
<accession>A0A375I038</accession>
<reference evidence="2" key="1">
    <citation type="submission" date="2018-02" db="EMBL/GenBank/DDBJ databases">
        <authorList>
            <person name="Hornung B."/>
        </authorList>
    </citation>
    <scope>NUCLEOTIDE SEQUENCE [LARGE SCALE GENOMIC DNA]</scope>
</reference>